<feature type="transmembrane region" description="Helical" evidence="6">
    <location>
        <begin position="725"/>
        <end position="743"/>
    </location>
</feature>
<dbReference type="Proteomes" id="UP000266441">
    <property type="component" value="Unassembled WGS sequence"/>
</dbReference>
<keyword evidence="5 6" id="KW-0472">Membrane</keyword>
<keyword evidence="9" id="KW-1185">Reference proteome</keyword>
<feature type="domain" description="ABC3 transporter permease C-terminal" evidence="7">
    <location>
        <begin position="975"/>
        <end position="1076"/>
    </location>
</feature>
<feature type="transmembrane region" description="Helical" evidence="6">
    <location>
        <begin position="548"/>
        <end position="576"/>
    </location>
</feature>
<organism evidence="8 9">
    <name type="scientific">Mariniphaga sediminis</name>
    <dbReference type="NCBI Taxonomy" id="1628158"/>
    <lineage>
        <taxon>Bacteria</taxon>
        <taxon>Pseudomonadati</taxon>
        <taxon>Bacteroidota</taxon>
        <taxon>Bacteroidia</taxon>
        <taxon>Marinilabiliales</taxon>
        <taxon>Prolixibacteraceae</taxon>
        <taxon>Mariniphaga</taxon>
    </lineage>
</organism>
<dbReference type="RefSeq" id="WP_119349954.1">
    <property type="nucleotide sequence ID" value="NZ_QWET01000007.1"/>
</dbReference>
<dbReference type="PANTHER" id="PTHR43738">
    <property type="entry name" value="ABC TRANSPORTER, MEMBRANE PROTEIN"/>
    <property type="match status" value="1"/>
</dbReference>
<dbReference type="PANTHER" id="PTHR43738:SF2">
    <property type="entry name" value="ABC TRANSPORTER PERMEASE"/>
    <property type="match status" value="1"/>
</dbReference>
<evidence type="ECO:0000259" key="7">
    <source>
        <dbReference type="Pfam" id="PF02687"/>
    </source>
</evidence>
<protein>
    <submittedName>
        <fullName evidence="8">ABC transporter permease</fullName>
    </submittedName>
</protein>
<feature type="transmembrane region" description="Helical" evidence="6">
    <location>
        <begin position="968"/>
        <end position="996"/>
    </location>
</feature>
<feature type="transmembrane region" description="Helical" evidence="6">
    <location>
        <begin position="596"/>
        <end position="623"/>
    </location>
</feature>
<accession>A0A399D023</accession>
<feature type="transmembrane region" description="Helical" evidence="6">
    <location>
        <begin position="1016"/>
        <end position="1046"/>
    </location>
</feature>
<evidence type="ECO:0000313" key="8">
    <source>
        <dbReference type="EMBL" id="RIH65029.1"/>
    </source>
</evidence>
<dbReference type="InterPro" id="IPR003838">
    <property type="entry name" value="ABC3_permease_C"/>
</dbReference>
<evidence type="ECO:0000256" key="5">
    <source>
        <dbReference type="ARBA" id="ARBA00023136"/>
    </source>
</evidence>
<gene>
    <name evidence="8" type="ORF">D1164_10595</name>
</gene>
<evidence type="ECO:0000256" key="4">
    <source>
        <dbReference type="ARBA" id="ARBA00022989"/>
    </source>
</evidence>
<feature type="transmembrane region" description="Helical" evidence="6">
    <location>
        <begin position="500"/>
        <end position="521"/>
    </location>
</feature>
<feature type="transmembrane region" description="Helical" evidence="6">
    <location>
        <begin position="674"/>
        <end position="696"/>
    </location>
</feature>
<keyword evidence="4 6" id="KW-1133">Transmembrane helix</keyword>
<comment type="subcellular location">
    <subcellularLocation>
        <location evidence="1">Cell membrane</location>
        <topology evidence="1">Multi-pass membrane protein</topology>
    </subcellularLocation>
</comment>
<sequence length="1093" mass="121472">MTKFSYIIKSFFHYLKANLLVALGVAISTTVLTGSLIIGDSVRYSLEQAAFYRLGETTHLVTVRERYFRQEMASEMEKLNPEIKATPVLLLEGVAVSGGGERRANRVQVAGVDKNFSKIANDTLFSHLKNNEIAISRNLAERLQVGQGDNLLVRVKKASLIPLNAPFVSDDESSISLRATIKKILTREELGRFSLKNSQSAPYNIFLSMERLNEMMDFSGKANNILVSSSLETNEIQKIVDQSLMPADAGLAVKRIEATGEMEISTHRVFMEPKVAQTLKQLPGANPVITYFVNEIEKTQENKSTANLLQSHSIPYSFVSSLSGKQLADNEIILNQWAADDLKTTPGDTIRLKYFEIGPLRKLINKKAKFVLKAIVPMSSQWADPTRMPYLPGLSNAGHCREWEAGVPINMDAIREKDEAYWNQWKGAPKAYISLTEASKLWKNRFGIYTAVRFPVEQYDASKFREAFSQEIHPADLGILVEPVREQGIQAARNGTDFSGLFLGLSFFILVAAIVLTALLFRLNLETRSAEVGILDSLGFKTKQVRSFFLLEGLVISLAGTLIGLALSVFYTSAVFRILNTLWFEIVRTNILLIRIYPATLVAGMGISLVVSLGAIFISLRRYQKQQTAPLQKRTKRLLKKQGYFLLNGLMYFSLGGSLIIFLFQIMVSNELNTGLFFLSGGLLLLGLLLAFRKVLARIGPQKPRQLKWHKLVWLNLPRNTGRSLTVVILFALGTFIVVSTGSNKLDLFANAEDKSSGTGGFLYFAETTMPVLYNLNDEGKRAEEGISENFTAVQFRKVEGDDASCLNLNRIKQPAILGVDPETLSGRFSFATRIAELGDREPWRALDTKFDDGSVPAIADQTVIQWGLGKNVGDELLYQNEQGDTLRLKLIAGTTPSVFQGYIIISNEHFLQHFPGNSGSHIFLIDGEAEKSPQIGDELQTLFRDYGWEMEPTARRLVEFYSVTNTYLSIFLALGALGMILGTVGLAVILARTILERRRELAIMQAIGFKTRQLFILLFSEYLVLLLSGVLIGCVAAVIATLPAFLSTHSDASPETVALVIALILGNGILWIAGLSWFSLRKKTLVNELQEE</sequence>
<dbReference type="AlphaFoldDB" id="A0A399D023"/>
<dbReference type="InterPro" id="IPR051125">
    <property type="entry name" value="ABC-4/HrtB_transporter"/>
</dbReference>
<feature type="domain" description="ABC3 transporter permease C-terminal" evidence="7">
    <location>
        <begin position="505"/>
        <end position="626"/>
    </location>
</feature>
<dbReference type="EMBL" id="QWET01000007">
    <property type="protein sequence ID" value="RIH65029.1"/>
    <property type="molecule type" value="Genomic_DNA"/>
</dbReference>
<evidence type="ECO:0000256" key="6">
    <source>
        <dbReference type="SAM" id="Phobius"/>
    </source>
</evidence>
<feature type="transmembrane region" description="Helical" evidence="6">
    <location>
        <begin position="644"/>
        <end position="668"/>
    </location>
</feature>
<keyword evidence="3 6" id="KW-0812">Transmembrane</keyword>
<dbReference type="OrthoDB" id="1108902at2"/>
<feature type="transmembrane region" description="Helical" evidence="6">
    <location>
        <begin position="1058"/>
        <end position="1081"/>
    </location>
</feature>
<feature type="transmembrane region" description="Helical" evidence="6">
    <location>
        <begin position="20"/>
        <end position="38"/>
    </location>
</feature>
<evidence type="ECO:0000256" key="2">
    <source>
        <dbReference type="ARBA" id="ARBA00022475"/>
    </source>
</evidence>
<proteinExistence type="predicted"/>
<evidence type="ECO:0000256" key="3">
    <source>
        <dbReference type="ARBA" id="ARBA00022692"/>
    </source>
</evidence>
<evidence type="ECO:0000256" key="1">
    <source>
        <dbReference type="ARBA" id="ARBA00004651"/>
    </source>
</evidence>
<keyword evidence="2" id="KW-1003">Cell membrane</keyword>
<reference evidence="8 9" key="1">
    <citation type="journal article" date="2015" name="Int. J. Syst. Evol. Microbiol.">
        <title>Mariniphaga sediminis sp. nov., isolated from coastal sediment.</title>
        <authorList>
            <person name="Wang F.Q."/>
            <person name="Shen Q.Y."/>
            <person name="Chen G.J."/>
            <person name="Du Z.J."/>
        </authorList>
    </citation>
    <scope>NUCLEOTIDE SEQUENCE [LARGE SCALE GENOMIC DNA]</scope>
    <source>
        <strain evidence="8 9">SY21</strain>
    </source>
</reference>
<dbReference type="GO" id="GO:0005886">
    <property type="term" value="C:plasma membrane"/>
    <property type="evidence" value="ECO:0007669"/>
    <property type="project" value="UniProtKB-SubCell"/>
</dbReference>
<dbReference type="Pfam" id="PF02687">
    <property type="entry name" value="FtsX"/>
    <property type="match status" value="2"/>
</dbReference>
<name>A0A399D023_9BACT</name>
<comment type="caution">
    <text evidence="8">The sequence shown here is derived from an EMBL/GenBank/DDBJ whole genome shotgun (WGS) entry which is preliminary data.</text>
</comment>
<evidence type="ECO:0000313" key="9">
    <source>
        <dbReference type="Proteomes" id="UP000266441"/>
    </source>
</evidence>